<dbReference type="Proteomes" id="UP000011777">
    <property type="component" value="Unassembled WGS sequence"/>
</dbReference>
<protein>
    <recommendedName>
        <fullName evidence="5">DASH complex subunit ASK1</fullName>
    </recommendedName>
    <alternativeName>
        <fullName evidence="17">Outer kinetochore protein ASK1</fullName>
    </alternativeName>
</protein>
<evidence type="ECO:0000256" key="5">
    <source>
        <dbReference type="ARBA" id="ARBA00014520"/>
    </source>
</evidence>
<evidence type="ECO:0000256" key="15">
    <source>
        <dbReference type="ARBA" id="ARBA00023306"/>
    </source>
</evidence>
<dbReference type="HOGENOM" id="CLU_037658_0_0_1"/>
<keyword evidence="12" id="KW-0995">Kinetochore</keyword>
<name>M3K0Q1_CANMX</name>
<dbReference type="GO" id="GO:0051301">
    <property type="term" value="P:cell division"/>
    <property type="evidence" value="ECO:0007669"/>
    <property type="project" value="UniProtKB-KW"/>
</dbReference>
<sequence length="362" mass="41262">MKRYSVAPSSSRRKSNVMGSDGIIPPGQILEQLDQDTTLVLQQIDRNLSRANTIINNKIKPMLQEYGIQSSKVWENAGFWKHFFEQSANVELDSYSEPLNQSLPGSEQDQQQEEVEVEVHEEEGVRVGSSVKPHMRQYIQDDEDTPTWSTEHVKPSTKSLQLSPPTKHRPSQLQPSAKFSNSPKRQQGSSRRSRIEQMLNSSPTLPEPPVLRSEIGSETPKQSSDEPLQLFPNTPKYGLYNSPEKNQLQHNDDDDSDLDPPALSSENTKNHGRQTDSSDDDDDDDELPLPELNTIEFNNHKKFKKRKTNTVMETDSTENVFLDENSIHKETTTSRDGDKESNETTTIELGPFKERYRRLTQN</sequence>
<feature type="compositionally biased region" description="Acidic residues" evidence="18">
    <location>
        <begin position="277"/>
        <end position="288"/>
    </location>
</feature>
<dbReference type="Pfam" id="PF08655">
    <property type="entry name" value="DASH_Ask1"/>
    <property type="match status" value="1"/>
</dbReference>
<evidence type="ECO:0000313" key="19">
    <source>
        <dbReference type="EMBL" id="EMG48264.1"/>
    </source>
</evidence>
<dbReference type="GO" id="GO:0042729">
    <property type="term" value="C:DASH complex"/>
    <property type="evidence" value="ECO:0007669"/>
    <property type="project" value="InterPro"/>
</dbReference>
<evidence type="ECO:0000256" key="12">
    <source>
        <dbReference type="ARBA" id="ARBA00022838"/>
    </source>
</evidence>
<dbReference type="eggNOG" id="ENOG502RZQN">
    <property type="taxonomic scope" value="Eukaryota"/>
</dbReference>
<evidence type="ECO:0000256" key="17">
    <source>
        <dbReference type="ARBA" id="ARBA00029735"/>
    </source>
</evidence>
<evidence type="ECO:0000256" key="4">
    <source>
        <dbReference type="ARBA" id="ARBA00010731"/>
    </source>
</evidence>
<evidence type="ECO:0000256" key="18">
    <source>
        <dbReference type="SAM" id="MobiDB-lite"/>
    </source>
</evidence>
<evidence type="ECO:0000256" key="6">
    <source>
        <dbReference type="ARBA" id="ARBA00022454"/>
    </source>
</evidence>
<keyword evidence="15" id="KW-0131">Cell cycle</keyword>
<keyword evidence="16" id="KW-0137">Centromere</keyword>
<keyword evidence="6" id="KW-0158">Chromosome</keyword>
<evidence type="ECO:0000256" key="2">
    <source>
        <dbReference type="ARBA" id="ARBA00004186"/>
    </source>
</evidence>
<dbReference type="InterPro" id="IPR013964">
    <property type="entry name" value="DASH_Ask1"/>
</dbReference>
<keyword evidence="10" id="KW-0498">Mitosis</keyword>
<keyword evidence="13" id="KW-0206">Cytoskeleton</keyword>
<keyword evidence="8" id="KW-0132">Cell division</keyword>
<organism evidence="19 20">
    <name type="scientific">Candida maltosa (strain Xu316)</name>
    <name type="common">Yeast</name>
    <dbReference type="NCBI Taxonomy" id="1245528"/>
    <lineage>
        <taxon>Eukaryota</taxon>
        <taxon>Fungi</taxon>
        <taxon>Dikarya</taxon>
        <taxon>Ascomycota</taxon>
        <taxon>Saccharomycotina</taxon>
        <taxon>Pichiomycetes</taxon>
        <taxon>Debaryomycetaceae</taxon>
        <taxon>Candida/Lodderomyces clade</taxon>
        <taxon>Candida</taxon>
    </lineage>
</organism>
<dbReference type="PANTHER" id="PTHR28200:SF1">
    <property type="entry name" value="DASH COMPLEX SUBUNIT ASK1"/>
    <property type="match status" value="1"/>
</dbReference>
<evidence type="ECO:0000256" key="14">
    <source>
        <dbReference type="ARBA" id="ARBA00023242"/>
    </source>
</evidence>
<evidence type="ECO:0000256" key="7">
    <source>
        <dbReference type="ARBA" id="ARBA00022490"/>
    </source>
</evidence>
<feature type="compositionally biased region" description="Acidic residues" evidence="18">
    <location>
        <begin position="110"/>
        <end position="121"/>
    </location>
</feature>
<keyword evidence="9" id="KW-0493">Microtubule</keyword>
<dbReference type="GO" id="GO:0044732">
    <property type="term" value="C:mitotic spindle pole body"/>
    <property type="evidence" value="ECO:0007669"/>
    <property type="project" value="TreeGrafter"/>
</dbReference>
<comment type="caution">
    <text evidence="19">The sequence shown here is derived from an EMBL/GenBank/DDBJ whole genome shotgun (WGS) entry which is preliminary data.</text>
</comment>
<keyword evidence="7" id="KW-0963">Cytoplasm</keyword>
<evidence type="ECO:0000256" key="10">
    <source>
        <dbReference type="ARBA" id="ARBA00022776"/>
    </source>
</evidence>
<dbReference type="AlphaFoldDB" id="M3K0Q1"/>
<feature type="region of interest" description="Disordered" evidence="18">
    <location>
        <begin position="96"/>
        <end position="292"/>
    </location>
</feature>
<feature type="region of interest" description="Disordered" evidence="18">
    <location>
        <begin position="1"/>
        <end position="25"/>
    </location>
</feature>
<comment type="subcellular location">
    <subcellularLocation>
        <location evidence="3">Chromosome</location>
        <location evidence="3">Centromere</location>
        <location evidence="3">Kinetochore</location>
    </subcellularLocation>
    <subcellularLocation>
        <location evidence="2">Cytoplasm</location>
        <location evidence="2">Cytoskeleton</location>
        <location evidence="2">Spindle</location>
    </subcellularLocation>
    <subcellularLocation>
        <location evidence="1">Nucleus</location>
    </subcellularLocation>
</comment>
<evidence type="ECO:0000256" key="16">
    <source>
        <dbReference type="ARBA" id="ARBA00023328"/>
    </source>
</evidence>
<keyword evidence="14" id="KW-0539">Nucleus</keyword>
<proteinExistence type="inferred from homology"/>
<dbReference type="STRING" id="1245528.M3K0Q1"/>
<evidence type="ECO:0000313" key="20">
    <source>
        <dbReference type="Proteomes" id="UP000011777"/>
    </source>
</evidence>
<evidence type="ECO:0000256" key="1">
    <source>
        <dbReference type="ARBA" id="ARBA00004123"/>
    </source>
</evidence>
<gene>
    <name evidence="19" type="ORF">G210_1181</name>
</gene>
<feature type="compositionally biased region" description="Polar residues" evidence="18">
    <location>
        <begin position="171"/>
        <end position="190"/>
    </location>
</feature>
<dbReference type="OrthoDB" id="5573898at2759"/>
<dbReference type="GO" id="GO:0072686">
    <property type="term" value="C:mitotic spindle"/>
    <property type="evidence" value="ECO:0007669"/>
    <property type="project" value="InterPro"/>
</dbReference>
<reference evidence="19 20" key="1">
    <citation type="submission" date="2013-02" db="EMBL/GenBank/DDBJ databases">
        <title>Genome sequence of Candida maltosa Xu316, a potential industrial strain for xylitol and ethanol production.</title>
        <authorList>
            <person name="Yu J."/>
            <person name="Wang Q."/>
            <person name="Geng X."/>
            <person name="Bao W."/>
            <person name="He P."/>
            <person name="Cai J."/>
        </authorList>
    </citation>
    <scope>NUCLEOTIDE SEQUENCE [LARGE SCALE GENOMIC DNA]</scope>
    <source>
        <strain evidence="20">Xu316</strain>
    </source>
</reference>
<dbReference type="GO" id="GO:0008608">
    <property type="term" value="P:attachment of spindle microtubules to kinetochore"/>
    <property type="evidence" value="ECO:0007669"/>
    <property type="project" value="InterPro"/>
</dbReference>
<evidence type="ECO:0000256" key="11">
    <source>
        <dbReference type="ARBA" id="ARBA00022829"/>
    </source>
</evidence>
<evidence type="ECO:0000256" key="8">
    <source>
        <dbReference type="ARBA" id="ARBA00022618"/>
    </source>
</evidence>
<dbReference type="EMBL" id="AOGT01001173">
    <property type="protein sequence ID" value="EMG48264.1"/>
    <property type="molecule type" value="Genomic_DNA"/>
</dbReference>
<dbReference type="PANTHER" id="PTHR28200">
    <property type="entry name" value="DASH COMPLEX SUBUNIT ASK1"/>
    <property type="match status" value="1"/>
</dbReference>
<dbReference type="GO" id="GO:0005874">
    <property type="term" value="C:microtubule"/>
    <property type="evidence" value="ECO:0007669"/>
    <property type="project" value="UniProtKB-KW"/>
</dbReference>
<keyword evidence="20" id="KW-1185">Reference proteome</keyword>
<feature type="compositionally biased region" description="Polar residues" evidence="18">
    <location>
        <begin position="146"/>
        <end position="164"/>
    </location>
</feature>
<feature type="region of interest" description="Disordered" evidence="18">
    <location>
        <begin position="315"/>
        <end position="362"/>
    </location>
</feature>
<feature type="compositionally biased region" description="Basic and acidic residues" evidence="18">
    <location>
        <begin position="325"/>
        <end position="342"/>
    </location>
</feature>
<evidence type="ECO:0000256" key="13">
    <source>
        <dbReference type="ARBA" id="ARBA00023212"/>
    </source>
</evidence>
<accession>M3K0Q1</accession>
<keyword evidence="11" id="KW-0159">Chromosome partition</keyword>
<evidence type="ECO:0000256" key="9">
    <source>
        <dbReference type="ARBA" id="ARBA00022701"/>
    </source>
</evidence>
<comment type="similarity">
    <text evidence="4">Belongs to the DASH complex ASK1 family.</text>
</comment>
<evidence type="ECO:0000256" key="3">
    <source>
        <dbReference type="ARBA" id="ARBA00004629"/>
    </source>
</evidence>